<feature type="signal peptide" evidence="1">
    <location>
        <begin position="1"/>
        <end position="18"/>
    </location>
</feature>
<evidence type="ECO:0000256" key="1">
    <source>
        <dbReference type="SAM" id="SignalP"/>
    </source>
</evidence>
<dbReference type="PROSITE" id="PS51257">
    <property type="entry name" value="PROKAR_LIPOPROTEIN"/>
    <property type="match status" value="1"/>
</dbReference>
<protein>
    <recommendedName>
        <fullName evidence="4">Lipoprotein</fullName>
    </recommendedName>
</protein>
<evidence type="ECO:0008006" key="4">
    <source>
        <dbReference type="Google" id="ProtNLM"/>
    </source>
</evidence>
<evidence type="ECO:0000313" key="3">
    <source>
        <dbReference type="Proteomes" id="UP000738517"/>
    </source>
</evidence>
<dbReference type="EMBL" id="RSEJ01000007">
    <property type="protein sequence ID" value="NBI52675.1"/>
    <property type="molecule type" value="Genomic_DNA"/>
</dbReference>
<gene>
    <name evidence="2" type="ORF">EIZ48_08820</name>
</gene>
<proteinExistence type="predicted"/>
<comment type="caution">
    <text evidence="2">The sequence shown here is derived from an EMBL/GenBank/DDBJ whole genome shotgun (WGS) entry which is preliminary data.</text>
</comment>
<feature type="chain" id="PRO_5045853441" description="Lipoprotein" evidence="1">
    <location>
        <begin position="19"/>
        <end position="453"/>
    </location>
</feature>
<keyword evidence="3" id="KW-1185">Reference proteome</keyword>
<name>A0ABW9YGW5_9GAMM</name>
<organism evidence="2 3">
    <name type="scientific">Photobacterium alginatilyticum</name>
    <dbReference type="NCBI Taxonomy" id="1775171"/>
    <lineage>
        <taxon>Bacteria</taxon>
        <taxon>Pseudomonadati</taxon>
        <taxon>Pseudomonadota</taxon>
        <taxon>Gammaproteobacteria</taxon>
        <taxon>Vibrionales</taxon>
        <taxon>Vibrionaceae</taxon>
        <taxon>Photobacterium</taxon>
    </lineage>
</organism>
<reference evidence="2 3" key="1">
    <citation type="journal article" date="2017" name="Int. J. Syst. Evol. Microbiol.">
        <title>Photobacterium alginatilyticum sp. nov., a marine bacterium isolated from bottom seawater.</title>
        <authorList>
            <person name="Wang X."/>
            <person name="Wang Y."/>
            <person name="Yang X."/>
            <person name="Sun H."/>
            <person name="Li B."/>
            <person name="Zhang X.H."/>
        </authorList>
    </citation>
    <scope>NUCLEOTIDE SEQUENCE [LARGE SCALE GENOMIC DNA]</scope>
    <source>
        <strain evidence="2 3">P03D4</strain>
    </source>
</reference>
<keyword evidence="1" id="KW-0732">Signal</keyword>
<sequence>MAFKTKLSVLCIAISALAATGCNDSSTSSSTAGAGQTTPTQLNSYSFIDEPVKGLYYKSENSTGCTDESGTYSAVEGESVSFYLGKCDESNKATLSDENLIKIGFVPQPSSITTPYDLKVGNINNNADPITIATILKSFNRGSDATSLDLTGLKFNNNGENVTNDLQALINDPAADRTTVLKKELLDKVKLANRDSNMNFKHDDFIPEATVQSELQSTLEKVSVNTAFSASDLSDKYLILADDLVLHLDQAFNQSTRDYYSVEGEGEVFAKSIDESGSVQTWGILNKPFGTDGDKGKAGHLYLMFGPAGRMNSFTLNPVNISGNEWTVLVNEHPNVEMRKIVTGVKLDSLSKLDGKYKSKLSAEFDYKFEITVDSSTLTIKQPNNKGDNGVGTIISDQTINTASVSLEKPYIKLDGEVLDFTVIPTKSDASEIVLMHTNVDNVTSLIGYLVKE</sequence>
<accession>A0ABW9YGW5</accession>
<dbReference type="RefSeq" id="WP_160650218.1">
    <property type="nucleotide sequence ID" value="NZ_RSEJ01000007.1"/>
</dbReference>
<evidence type="ECO:0000313" key="2">
    <source>
        <dbReference type="EMBL" id="NBI52675.1"/>
    </source>
</evidence>
<dbReference type="Proteomes" id="UP000738517">
    <property type="component" value="Unassembled WGS sequence"/>
</dbReference>